<dbReference type="EMBL" id="JACHJS010000001">
    <property type="protein sequence ID" value="MBB4965458.1"/>
    <property type="molecule type" value="Genomic_DNA"/>
</dbReference>
<reference evidence="1 2" key="1">
    <citation type="submission" date="2020-08" db="EMBL/GenBank/DDBJ databases">
        <title>Sequencing the genomes of 1000 actinobacteria strains.</title>
        <authorList>
            <person name="Klenk H.-P."/>
        </authorList>
    </citation>
    <scope>NUCLEOTIDE SEQUENCE [LARGE SCALE GENOMIC DNA]</scope>
    <source>
        <strain evidence="1 2">DSM 45084</strain>
    </source>
</reference>
<protein>
    <recommendedName>
        <fullName evidence="3">Avirulence D protein (AvrD)</fullName>
    </recommendedName>
</protein>
<name>A0A7W7T2P5_9PSEU</name>
<dbReference type="InterPro" id="IPR008799">
    <property type="entry name" value="Pseudomon_AvrD"/>
</dbReference>
<evidence type="ECO:0008006" key="3">
    <source>
        <dbReference type="Google" id="ProtNLM"/>
    </source>
</evidence>
<dbReference type="AlphaFoldDB" id="A0A7W7T2P5"/>
<organism evidence="1 2">
    <name type="scientific">Saccharothrix violaceirubra</name>
    <dbReference type="NCBI Taxonomy" id="413306"/>
    <lineage>
        <taxon>Bacteria</taxon>
        <taxon>Bacillati</taxon>
        <taxon>Actinomycetota</taxon>
        <taxon>Actinomycetes</taxon>
        <taxon>Pseudonocardiales</taxon>
        <taxon>Pseudonocardiaceae</taxon>
        <taxon>Saccharothrix</taxon>
    </lineage>
</organism>
<dbReference type="RefSeq" id="WP_184668997.1">
    <property type="nucleotide sequence ID" value="NZ_BAABAI010000001.1"/>
</dbReference>
<gene>
    <name evidence="1" type="ORF">F4559_002817</name>
</gene>
<dbReference type="Pfam" id="PF05655">
    <property type="entry name" value="AvrD"/>
    <property type="match status" value="1"/>
</dbReference>
<keyword evidence="2" id="KW-1185">Reference proteome</keyword>
<comment type="caution">
    <text evidence="1">The sequence shown here is derived from an EMBL/GenBank/DDBJ whole genome shotgun (WGS) entry which is preliminary data.</text>
</comment>
<evidence type="ECO:0000313" key="1">
    <source>
        <dbReference type="EMBL" id="MBB4965458.1"/>
    </source>
</evidence>
<proteinExistence type="predicted"/>
<dbReference type="Proteomes" id="UP000542674">
    <property type="component" value="Unassembled WGS sequence"/>
</dbReference>
<accession>A0A7W7T2P5</accession>
<evidence type="ECO:0000313" key="2">
    <source>
        <dbReference type="Proteomes" id="UP000542674"/>
    </source>
</evidence>
<sequence length="331" mass="36270">MNVRKLRFATIDDHLGPSAGRFFGSGFTRVSHRVGDLVVDHDRESVTARAALHYPADWSTKSTSRSLTPHLSTIDAAVLSVLLGEAYLTRAFGLGAEARRTMWLRAFSVKAGVKPQEQLADFGISAAYRGTAVGHGGAVSTLECRLGGLRTRIEIVHDPGESLPGAGREVLPDDFLGDPARRYFGDGFRARRQEVVDVELDPDAAEASALVRITGDHDFPDGFGGDHQPSVSIVDGMVVLAQLAQSLLYRLDDIERGDSNTLWMRQVDVSTTSPHRPLGGEFGTTTSITRNRLLDFDGGRWRTTDWSAEFQGMHYAYRLAHRLPVARLVTL</sequence>